<name>A0ABS4EBM4_9FIRM</name>
<evidence type="ECO:0000313" key="1">
    <source>
        <dbReference type="EMBL" id="MBP1855343.1"/>
    </source>
</evidence>
<organism evidence="1 2">
    <name type="scientific">Metaclostridioides mangenotii</name>
    <dbReference type="NCBI Taxonomy" id="1540"/>
    <lineage>
        <taxon>Bacteria</taxon>
        <taxon>Bacillati</taxon>
        <taxon>Bacillota</taxon>
        <taxon>Clostridia</taxon>
        <taxon>Peptostreptococcales</taxon>
        <taxon>Peptostreptococcaceae</taxon>
        <taxon>Metaclostridioides</taxon>
    </lineage>
</organism>
<dbReference type="InterPro" id="IPR007253">
    <property type="entry name" value="Cell_wall-bd_2"/>
</dbReference>
<dbReference type="RefSeq" id="WP_209456798.1">
    <property type="nucleotide sequence ID" value="NZ_BAAACS010000012.1"/>
</dbReference>
<dbReference type="EMBL" id="JAGGJX010000003">
    <property type="protein sequence ID" value="MBP1855343.1"/>
    <property type="molecule type" value="Genomic_DNA"/>
</dbReference>
<dbReference type="Proteomes" id="UP000767291">
    <property type="component" value="Unassembled WGS sequence"/>
</dbReference>
<dbReference type="Gene3D" id="3.40.50.12090">
    <property type="match status" value="2"/>
</dbReference>
<protein>
    <submittedName>
        <fullName evidence="1">Cell wall-binding protein</fullName>
    </submittedName>
</protein>
<dbReference type="Pfam" id="PF04122">
    <property type="entry name" value="CW_binding_2"/>
    <property type="match status" value="3"/>
</dbReference>
<evidence type="ECO:0000313" key="2">
    <source>
        <dbReference type="Proteomes" id="UP000767291"/>
    </source>
</evidence>
<reference evidence="1 2" key="1">
    <citation type="submission" date="2021-03" db="EMBL/GenBank/DDBJ databases">
        <title>Genomic Encyclopedia of Type Strains, Phase IV (KMG-IV): sequencing the most valuable type-strain genomes for metagenomic binning, comparative biology and taxonomic classification.</title>
        <authorList>
            <person name="Goeker M."/>
        </authorList>
    </citation>
    <scope>NUCLEOTIDE SEQUENCE [LARGE SCALE GENOMIC DNA]</scope>
    <source>
        <strain evidence="1 2">DSM 1289</strain>
    </source>
</reference>
<gene>
    <name evidence="1" type="ORF">J2Z43_001738</name>
</gene>
<sequence length="391" mass="42437">MRLSLKLDKKILTLALSVLFTASVFTVSSTALSSIGKIQGKDKYETSALIADKQSYTTAILINGDKLADGLSASGLAGVKEAPILLTKQNSIPASVQTRLNKAKEIYIVGGTASVSSSVESSLKSKGKDVIRLDGTDRVETSLLTYLECGMDTYSNDIFFVAPYKGEADAVSIASAAYKAGTPVVLADDFVAELFEAHREYYDLYAIGGKNTLPDRIVNRLGADRIAGVDRYETNKKVIQTFYDNPKELHIADGYNLVYPLIGSSISKYEPTVLVGNNSDKKVLKGAEKITAIGEINPDVLTQCLNAANLQGDGYITIATAERAALENCSRRANVSINDLVIDYSELDVLTWNVPIYRVRIDSKYDGTYGHFFVDALTGVVYKDVNEGTVW</sequence>
<keyword evidence="2" id="KW-1185">Reference proteome</keyword>
<accession>A0ABS4EBM4</accession>
<dbReference type="PANTHER" id="PTHR30032">
    <property type="entry name" value="N-ACETYLMURAMOYL-L-ALANINE AMIDASE-RELATED"/>
    <property type="match status" value="1"/>
</dbReference>
<dbReference type="PANTHER" id="PTHR30032:SF8">
    <property type="entry name" value="GERMINATION-SPECIFIC N-ACETYLMURAMOYL-L-ALANINE AMIDASE"/>
    <property type="match status" value="1"/>
</dbReference>
<dbReference type="InterPro" id="IPR051922">
    <property type="entry name" value="Bact_Sporulation_Assoc"/>
</dbReference>
<comment type="caution">
    <text evidence="1">The sequence shown here is derived from an EMBL/GenBank/DDBJ whole genome shotgun (WGS) entry which is preliminary data.</text>
</comment>
<proteinExistence type="predicted"/>